<dbReference type="AlphaFoldDB" id="I4EFG9"/>
<evidence type="ECO:0000256" key="1">
    <source>
        <dbReference type="SAM" id="MobiDB-lite"/>
    </source>
</evidence>
<accession>I4EFG9</accession>
<gene>
    <name evidence="2" type="ORF">NITHO_230002</name>
</gene>
<dbReference type="Proteomes" id="UP000004221">
    <property type="component" value="Unassembled WGS sequence"/>
</dbReference>
<organism evidence="2 3">
    <name type="scientific">Nitrolancea hollandica Lb</name>
    <dbReference type="NCBI Taxonomy" id="1129897"/>
    <lineage>
        <taxon>Bacteria</taxon>
        <taxon>Pseudomonadati</taxon>
        <taxon>Thermomicrobiota</taxon>
        <taxon>Thermomicrobia</taxon>
        <taxon>Sphaerobacterales</taxon>
        <taxon>Sphaerobacterineae</taxon>
        <taxon>Sphaerobacteraceae</taxon>
        <taxon>Nitrolancea</taxon>
    </lineage>
</organism>
<name>I4EFG9_9BACT</name>
<comment type="caution">
    <text evidence="2">The sequence shown here is derived from an EMBL/GenBank/DDBJ whole genome shotgun (WGS) entry which is preliminary data.</text>
</comment>
<feature type="region of interest" description="Disordered" evidence="1">
    <location>
        <begin position="40"/>
        <end position="104"/>
    </location>
</feature>
<proteinExistence type="predicted"/>
<protein>
    <submittedName>
        <fullName evidence="2">Uncharacterized protein</fullName>
    </submittedName>
</protein>
<keyword evidence="3" id="KW-1185">Reference proteome</keyword>
<sequence>MVAFMLFGTGGASADSFPTELEPDNNPERCTVAELERMLNQGINPSDNRPGSFAPLSGAEVNTSQDQTGAEPQALATSCPYGSHGDNPHWSDGDVSAHGWWETN</sequence>
<evidence type="ECO:0000313" key="3">
    <source>
        <dbReference type="Proteomes" id="UP000004221"/>
    </source>
</evidence>
<reference evidence="2 3" key="1">
    <citation type="journal article" date="2012" name="ISME J.">
        <title>Nitrification expanded: discovery, physiology and genomics of a nitrite-oxidizing bacterium from the phylum Chloroflexi.</title>
        <authorList>
            <person name="Sorokin D.Y."/>
            <person name="Lucker S."/>
            <person name="Vejmelkova D."/>
            <person name="Kostrikina N.A."/>
            <person name="Kleerebezem R."/>
            <person name="Rijpstra W.I."/>
            <person name="Damste J.S."/>
            <person name="Le Paslier D."/>
            <person name="Muyzer G."/>
            <person name="Wagner M."/>
            <person name="van Loosdrecht M.C."/>
            <person name="Daims H."/>
        </authorList>
    </citation>
    <scope>NUCLEOTIDE SEQUENCE [LARGE SCALE GENOMIC DNA]</scope>
    <source>
        <strain evidence="3">none</strain>
    </source>
</reference>
<dbReference type="EMBL" id="CAGS01000146">
    <property type="protein sequence ID" value="CCF83431.1"/>
    <property type="molecule type" value="Genomic_DNA"/>
</dbReference>
<feature type="compositionally biased region" description="Polar residues" evidence="1">
    <location>
        <begin position="60"/>
        <end position="70"/>
    </location>
</feature>
<evidence type="ECO:0000313" key="2">
    <source>
        <dbReference type="EMBL" id="CCF83431.1"/>
    </source>
</evidence>